<protein>
    <submittedName>
        <fullName evidence="1">Uncharacterized protein</fullName>
    </submittedName>
</protein>
<dbReference type="Proteomes" id="UP000703269">
    <property type="component" value="Unassembled WGS sequence"/>
</dbReference>
<evidence type="ECO:0000313" key="1">
    <source>
        <dbReference type="EMBL" id="GJE86926.1"/>
    </source>
</evidence>
<accession>A0A9P3G2A2</accession>
<dbReference type="EMBL" id="BPQB01000005">
    <property type="protein sequence ID" value="GJE86926.1"/>
    <property type="molecule type" value="Genomic_DNA"/>
</dbReference>
<organism evidence="1 2">
    <name type="scientific">Phanerochaete sordida</name>
    <dbReference type="NCBI Taxonomy" id="48140"/>
    <lineage>
        <taxon>Eukaryota</taxon>
        <taxon>Fungi</taxon>
        <taxon>Dikarya</taxon>
        <taxon>Basidiomycota</taxon>
        <taxon>Agaricomycotina</taxon>
        <taxon>Agaricomycetes</taxon>
        <taxon>Polyporales</taxon>
        <taxon>Phanerochaetaceae</taxon>
        <taxon>Phanerochaete</taxon>
    </lineage>
</organism>
<evidence type="ECO:0000313" key="2">
    <source>
        <dbReference type="Proteomes" id="UP000703269"/>
    </source>
</evidence>
<gene>
    <name evidence="1" type="ORF">PsYK624_030090</name>
</gene>
<dbReference type="AlphaFoldDB" id="A0A9P3G2A2"/>
<proteinExistence type="predicted"/>
<name>A0A9P3G2A2_9APHY</name>
<reference evidence="1 2" key="1">
    <citation type="submission" date="2021-08" db="EMBL/GenBank/DDBJ databases">
        <title>Draft Genome Sequence of Phanerochaete sordida strain YK-624.</title>
        <authorList>
            <person name="Mori T."/>
            <person name="Dohra H."/>
            <person name="Suzuki T."/>
            <person name="Kawagishi H."/>
            <person name="Hirai H."/>
        </authorList>
    </citation>
    <scope>NUCLEOTIDE SEQUENCE [LARGE SCALE GENOMIC DNA]</scope>
    <source>
        <strain evidence="1 2">YK-624</strain>
    </source>
</reference>
<sequence>MCSRCVGGCPMSDSLSGVQRSVFLSLPNAAHARTPADSYTLIQPFFPELPHPIPSKYLRPGYAERRRVP</sequence>
<keyword evidence="2" id="KW-1185">Reference proteome</keyword>
<comment type="caution">
    <text evidence="1">The sequence shown here is derived from an EMBL/GenBank/DDBJ whole genome shotgun (WGS) entry which is preliminary data.</text>
</comment>